<proteinExistence type="predicted"/>
<organism evidence="2 3">
    <name type="scientific">Endocarpon pusillum</name>
    <dbReference type="NCBI Taxonomy" id="364733"/>
    <lineage>
        <taxon>Eukaryota</taxon>
        <taxon>Fungi</taxon>
        <taxon>Dikarya</taxon>
        <taxon>Ascomycota</taxon>
        <taxon>Pezizomycotina</taxon>
        <taxon>Eurotiomycetes</taxon>
        <taxon>Chaetothyriomycetidae</taxon>
        <taxon>Verrucariales</taxon>
        <taxon>Verrucariaceae</taxon>
        <taxon>Endocarpon</taxon>
    </lineage>
</organism>
<evidence type="ECO:0000313" key="2">
    <source>
        <dbReference type="EMBL" id="KAF7513792.1"/>
    </source>
</evidence>
<evidence type="ECO:0000313" key="3">
    <source>
        <dbReference type="Proteomes" id="UP000606974"/>
    </source>
</evidence>
<dbReference type="EMBL" id="JAACFV010000004">
    <property type="protein sequence ID" value="KAF7513792.1"/>
    <property type="molecule type" value="Genomic_DNA"/>
</dbReference>
<dbReference type="OrthoDB" id="10339568at2759"/>
<name>A0A8H7E935_9EURO</name>
<evidence type="ECO:0000256" key="1">
    <source>
        <dbReference type="SAM" id="MobiDB-lite"/>
    </source>
</evidence>
<dbReference type="Proteomes" id="UP000606974">
    <property type="component" value="Unassembled WGS sequence"/>
</dbReference>
<comment type="caution">
    <text evidence="2">The sequence shown here is derived from an EMBL/GenBank/DDBJ whole genome shotgun (WGS) entry which is preliminary data.</text>
</comment>
<protein>
    <submittedName>
        <fullName evidence="2">Uncharacterized protein</fullName>
    </submittedName>
</protein>
<sequence>MSPTPPSGLSGSVNKPKANSAASKAPRASEWTEARSGESGGEDYQQAARARLPPSTTPIGNTGFGEGASGTRSNANAPSYALATLSMELPLIPMEQLPTWARRMPRKDPVTFRYIPAPPLQHRIPPHANPTLTGAAAASQPSHQFPPPRHDEAIIWFMAPSPSNGPGHHLPTLCRLRIPQDDRTTERQWQLRCREVSHMVRRVTRIRALGRSAMRTNDPSDQKLMEWILAADRLHEVMPDPKADTVWVSPLLLVRDTLYRAWVRLFMEIFVLSPPNGSGL</sequence>
<keyword evidence="3" id="KW-1185">Reference proteome</keyword>
<accession>A0A8H7E935</accession>
<dbReference type="AlphaFoldDB" id="A0A8H7E935"/>
<feature type="region of interest" description="Disordered" evidence="1">
    <location>
        <begin position="1"/>
        <end position="73"/>
    </location>
</feature>
<reference evidence="2" key="1">
    <citation type="submission" date="2020-02" db="EMBL/GenBank/DDBJ databases">
        <authorList>
            <person name="Palmer J.M."/>
        </authorList>
    </citation>
    <scope>NUCLEOTIDE SEQUENCE</scope>
    <source>
        <strain evidence="2">EPUS1.4</strain>
        <tissue evidence="2">Thallus</tissue>
    </source>
</reference>
<feature type="compositionally biased region" description="Low complexity" evidence="1">
    <location>
        <begin position="14"/>
        <end position="29"/>
    </location>
</feature>
<gene>
    <name evidence="2" type="ORF">GJ744_007843</name>
</gene>